<evidence type="ECO:0000259" key="2">
    <source>
        <dbReference type="Pfam" id="PF18932"/>
    </source>
</evidence>
<evidence type="ECO:0000313" key="4">
    <source>
        <dbReference type="Proteomes" id="UP001291687"/>
    </source>
</evidence>
<evidence type="ECO:0000313" key="3">
    <source>
        <dbReference type="EMBL" id="MEA0970386.1"/>
    </source>
</evidence>
<dbReference type="InterPro" id="IPR043736">
    <property type="entry name" value="DUF5681"/>
</dbReference>
<proteinExistence type="predicted"/>
<protein>
    <recommendedName>
        <fullName evidence="2">DUF5681 domain-containing protein</fullName>
    </recommendedName>
</protein>
<name>A0ABU5NB56_9RICK</name>
<dbReference type="EMBL" id="JARJFB010000014">
    <property type="protein sequence ID" value="MEA0970386.1"/>
    <property type="molecule type" value="Genomic_DNA"/>
</dbReference>
<sequence length="162" mass="18330">MTKVKKTSFKKGESGNPKGRAKGTITKLKAASLKLREKASKDIDSAYKTLRKHMDLGEQWAHQIFFKELVPFKKEWLNEVSTEGIVRSIKGTNDISLIVTQLSNKLLEEEQVSREEIHNLIKTLNSIKLAEDFGKLKANPFEKLSDEQILTIKTMVDEANAS</sequence>
<keyword evidence="4" id="KW-1185">Reference proteome</keyword>
<dbReference type="Proteomes" id="UP001291687">
    <property type="component" value="Unassembled WGS sequence"/>
</dbReference>
<comment type="caution">
    <text evidence="3">The sequence shown here is derived from an EMBL/GenBank/DDBJ whole genome shotgun (WGS) entry which is preliminary data.</text>
</comment>
<dbReference type="Pfam" id="PF18932">
    <property type="entry name" value="DUF5681"/>
    <property type="match status" value="1"/>
</dbReference>
<dbReference type="RefSeq" id="WP_322776288.1">
    <property type="nucleotide sequence ID" value="NZ_JARJFB010000014.1"/>
</dbReference>
<reference evidence="3 4" key="1">
    <citation type="submission" date="2023-03" db="EMBL/GenBank/DDBJ databases">
        <title>Host association and intracellularity evolved multiple times independently in the Rickettsiales.</title>
        <authorList>
            <person name="Castelli M."/>
            <person name="Nardi T."/>
            <person name="Gammuto L."/>
            <person name="Bellinzona G."/>
            <person name="Sabaneyeva E."/>
            <person name="Potekhin A."/>
            <person name="Serra V."/>
            <person name="Petroni G."/>
            <person name="Sassera D."/>
        </authorList>
    </citation>
    <scope>NUCLEOTIDE SEQUENCE [LARGE SCALE GENOMIC DNA]</scope>
    <source>
        <strain evidence="3 4">Sr 2-6</strain>
    </source>
</reference>
<accession>A0ABU5NB56</accession>
<organism evidence="3 4">
    <name type="scientific">Candidatus Megaera venefica</name>
    <dbReference type="NCBI Taxonomy" id="2055910"/>
    <lineage>
        <taxon>Bacteria</taxon>
        <taxon>Pseudomonadati</taxon>
        <taxon>Pseudomonadota</taxon>
        <taxon>Alphaproteobacteria</taxon>
        <taxon>Rickettsiales</taxon>
        <taxon>Rickettsiaceae</taxon>
        <taxon>Candidatus Megaera</taxon>
    </lineage>
</organism>
<gene>
    <name evidence="3" type="ORF">Megvenef_00345</name>
</gene>
<feature type="domain" description="DUF5681" evidence="2">
    <location>
        <begin position="5"/>
        <end position="64"/>
    </location>
</feature>
<evidence type="ECO:0000256" key="1">
    <source>
        <dbReference type="SAM" id="MobiDB-lite"/>
    </source>
</evidence>
<feature type="region of interest" description="Disordered" evidence="1">
    <location>
        <begin position="1"/>
        <end position="22"/>
    </location>
</feature>